<evidence type="ECO:0008006" key="4">
    <source>
        <dbReference type="Google" id="ProtNLM"/>
    </source>
</evidence>
<organism evidence="2 3">
    <name type="scientific">Podospora appendiculata</name>
    <dbReference type="NCBI Taxonomy" id="314037"/>
    <lineage>
        <taxon>Eukaryota</taxon>
        <taxon>Fungi</taxon>
        <taxon>Dikarya</taxon>
        <taxon>Ascomycota</taxon>
        <taxon>Pezizomycotina</taxon>
        <taxon>Sordariomycetes</taxon>
        <taxon>Sordariomycetidae</taxon>
        <taxon>Sordariales</taxon>
        <taxon>Podosporaceae</taxon>
        <taxon>Podospora</taxon>
    </lineage>
</organism>
<dbReference type="Gene3D" id="3.40.630.30">
    <property type="match status" value="1"/>
</dbReference>
<feature type="compositionally biased region" description="Low complexity" evidence="1">
    <location>
        <begin position="8"/>
        <end position="19"/>
    </location>
</feature>
<feature type="region of interest" description="Disordered" evidence="1">
    <location>
        <begin position="1"/>
        <end position="55"/>
    </location>
</feature>
<dbReference type="AlphaFoldDB" id="A0AAE0X1Y8"/>
<feature type="compositionally biased region" description="Basic and acidic residues" evidence="1">
    <location>
        <begin position="20"/>
        <end position="38"/>
    </location>
</feature>
<evidence type="ECO:0000313" key="2">
    <source>
        <dbReference type="EMBL" id="KAK3682703.1"/>
    </source>
</evidence>
<feature type="non-terminal residue" evidence="2">
    <location>
        <position position="1"/>
    </location>
</feature>
<dbReference type="SUPFAM" id="SSF55729">
    <property type="entry name" value="Acyl-CoA N-acyltransferases (Nat)"/>
    <property type="match status" value="1"/>
</dbReference>
<gene>
    <name evidence="2" type="ORF">B0T22DRAFT_522079</name>
</gene>
<keyword evidence="3" id="KW-1185">Reference proteome</keyword>
<dbReference type="EMBL" id="JAULSO010000005">
    <property type="protein sequence ID" value="KAK3682703.1"/>
    <property type="molecule type" value="Genomic_DNA"/>
</dbReference>
<protein>
    <recommendedName>
        <fullName evidence="4">N-acetyltransferase domain-containing protein</fullName>
    </recommendedName>
</protein>
<reference evidence="2" key="2">
    <citation type="submission" date="2023-06" db="EMBL/GenBank/DDBJ databases">
        <authorList>
            <consortium name="Lawrence Berkeley National Laboratory"/>
            <person name="Haridas S."/>
            <person name="Hensen N."/>
            <person name="Bonometti L."/>
            <person name="Westerberg I."/>
            <person name="Brannstrom I.O."/>
            <person name="Guillou S."/>
            <person name="Cros-Aarteil S."/>
            <person name="Calhoun S."/>
            <person name="Kuo A."/>
            <person name="Mondo S."/>
            <person name="Pangilinan J."/>
            <person name="Riley R."/>
            <person name="Labutti K."/>
            <person name="Andreopoulos B."/>
            <person name="Lipzen A."/>
            <person name="Chen C."/>
            <person name="Yanf M."/>
            <person name="Daum C."/>
            <person name="Ng V."/>
            <person name="Clum A."/>
            <person name="Steindorff A."/>
            <person name="Ohm R."/>
            <person name="Martin F."/>
            <person name="Silar P."/>
            <person name="Natvig D."/>
            <person name="Lalanne C."/>
            <person name="Gautier V."/>
            <person name="Ament-Velasquez S.L."/>
            <person name="Kruys A."/>
            <person name="Hutchinson M.I."/>
            <person name="Powell A.J."/>
            <person name="Barry K."/>
            <person name="Miller A.N."/>
            <person name="Grigoriev I.V."/>
            <person name="Debuchy R."/>
            <person name="Gladieux P."/>
            <person name="Thoren M.H."/>
            <person name="Johannesson H."/>
        </authorList>
    </citation>
    <scope>NUCLEOTIDE SEQUENCE</scope>
    <source>
        <strain evidence="2">CBS 314.62</strain>
    </source>
</reference>
<feature type="region of interest" description="Disordered" evidence="1">
    <location>
        <begin position="201"/>
        <end position="252"/>
    </location>
</feature>
<name>A0AAE0X1Y8_9PEZI</name>
<reference evidence="2" key="1">
    <citation type="journal article" date="2023" name="Mol. Phylogenet. Evol.">
        <title>Genome-scale phylogeny and comparative genomics of the fungal order Sordariales.</title>
        <authorList>
            <person name="Hensen N."/>
            <person name="Bonometti L."/>
            <person name="Westerberg I."/>
            <person name="Brannstrom I.O."/>
            <person name="Guillou S."/>
            <person name="Cros-Aarteil S."/>
            <person name="Calhoun S."/>
            <person name="Haridas S."/>
            <person name="Kuo A."/>
            <person name="Mondo S."/>
            <person name="Pangilinan J."/>
            <person name="Riley R."/>
            <person name="LaButti K."/>
            <person name="Andreopoulos B."/>
            <person name="Lipzen A."/>
            <person name="Chen C."/>
            <person name="Yan M."/>
            <person name="Daum C."/>
            <person name="Ng V."/>
            <person name="Clum A."/>
            <person name="Steindorff A."/>
            <person name="Ohm R.A."/>
            <person name="Martin F."/>
            <person name="Silar P."/>
            <person name="Natvig D.O."/>
            <person name="Lalanne C."/>
            <person name="Gautier V."/>
            <person name="Ament-Velasquez S.L."/>
            <person name="Kruys A."/>
            <person name="Hutchinson M.I."/>
            <person name="Powell A.J."/>
            <person name="Barry K."/>
            <person name="Miller A.N."/>
            <person name="Grigoriev I.V."/>
            <person name="Debuchy R."/>
            <person name="Gladieux P."/>
            <person name="Hiltunen Thoren M."/>
            <person name="Johannesson H."/>
        </authorList>
    </citation>
    <scope>NUCLEOTIDE SEQUENCE</scope>
    <source>
        <strain evidence="2">CBS 314.62</strain>
    </source>
</reference>
<comment type="caution">
    <text evidence="2">The sequence shown here is derived from an EMBL/GenBank/DDBJ whole genome shotgun (WGS) entry which is preliminary data.</text>
</comment>
<accession>A0AAE0X1Y8</accession>
<sequence>KPSASGSRLTAAALQTTAQRAHEDFVRSQFERGSKDLGRYPTPRPNKNYHQSVPSLPSMSTINFSDDGAVSRVGVGSSDIRNSIAPKHSILDYGDSWVRYNWDNPTGQDNDEIFHSPDYLSKVIADWMKRIPDEAVATFLDEDTPMHWKCDVDTETGTLLPAITYPETQTDLSAADPELSWRQLNWTATLVVNRAMHKIQQRDRQHLPAGRVRYRAPSPSPSHHLVATSDDEDDTNPWGRKKAKSKVKEPATSPFSPSIACYLRPAEKGDMEQVTAIYNSEVSNGLQALDSAPLPVDDFEKILATAQELGMPFLVAVAGSARQMKLPSGCAILSVYAQCAPNNAEQGGVNYSVYPQYSSNNTKPAEPQNLVLGFAYLSVWEPGLAGSGNGSSRGTARVNLFVHADHRSKKVGFSLLDKLLTTVSSRFISETAYDFVDLTKNPVYKNPKDHNRKYFRLYLNYFVRHKLPAAHNPKLAKEQENYDADLVWVRDMLTKFCFEEKVRFESVYRTPKGRNGPVFWLDSVAFEHTCHMVQP</sequence>
<dbReference type="InterPro" id="IPR016181">
    <property type="entry name" value="Acyl_CoA_acyltransferase"/>
</dbReference>
<proteinExistence type="predicted"/>
<evidence type="ECO:0000313" key="3">
    <source>
        <dbReference type="Proteomes" id="UP001270362"/>
    </source>
</evidence>
<dbReference type="Proteomes" id="UP001270362">
    <property type="component" value="Unassembled WGS sequence"/>
</dbReference>
<evidence type="ECO:0000256" key="1">
    <source>
        <dbReference type="SAM" id="MobiDB-lite"/>
    </source>
</evidence>